<sequence length="183" mass="20394">MDEIWTYYSIHVVILSIVNVAFSSKITIHVDDEGKVTETAPTCKFKTGWTFVEQDAAFSVITDAGVLGSFQIWLKMQGVEFEHLSRSDVEQGAESGEVDIWANGLGHHINKHSVLTEDKKGLINSLKTAVESHVADRLMALVFDGKKPNKVKFGIARRDYFISFDGPVHGIDFRIILKKADGQ</sequence>
<proteinExistence type="predicted"/>
<protein>
    <submittedName>
        <fullName evidence="1">Uncharacterized protein</fullName>
    </submittedName>
</protein>
<reference evidence="1" key="1">
    <citation type="submission" date="2022-01" db="EMBL/GenBank/DDBJ databases">
        <title>Genome Sequence Resource for Two Populations of Ditylenchus destructor, the Migratory Endoparasitic Phytonematode.</title>
        <authorList>
            <person name="Zhang H."/>
            <person name="Lin R."/>
            <person name="Xie B."/>
        </authorList>
    </citation>
    <scope>NUCLEOTIDE SEQUENCE</scope>
    <source>
        <strain evidence="1">BazhouSP</strain>
    </source>
</reference>
<dbReference type="Proteomes" id="UP001201812">
    <property type="component" value="Unassembled WGS sequence"/>
</dbReference>
<accession>A0AAD4R0U6</accession>
<evidence type="ECO:0000313" key="1">
    <source>
        <dbReference type="EMBL" id="KAI1702539.1"/>
    </source>
</evidence>
<dbReference type="AlphaFoldDB" id="A0AAD4R0U6"/>
<dbReference type="EMBL" id="JAKKPZ010000097">
    <property type="protein sequence ID" value="KAI1702539.1"/>
    <property type="molecule type" value="Genomic_DNA"/>
</dbReference>
<evidence type="ECO:0000313" key="2">
    <source>
        <dbReference type="Proteomes" id="UP001201812"/>
    </source>
</evidence>
<keyword evidence="2" id="KW-1185">Reference proteome</keyword>
<comment type="caution">
    <text evidence="1">The sequence shown here is derived from an EMBL/GenBank/DDBJ whole genome shotgun (WGS) entry which is preliminary data.</text>
</comment>
<organism evidence="1 2">
    <name type="scientific">Ditylenchus destructor</name>
    <dbReference type="NCBI Taxonomy" id="166010"/>
    <lineage>
        <taxon>Eukaryota</taxon>
        <taxon>Metazoa</taxon>
        <taxon>Ecdysozoa</taxon>
        <taxon>Nematoda</taxon>
        <taxon>Chromadorea</taxon>
        <taxon>Rhabditida</taxon>
        <taxon>Tylenchina</taxon>
        <taxon>Tylenchomorpha</taxon>
        <taxon>Sphaerularioidea</taxon>
        <taxon>Anguinidae</taxon>
        <taxon>Anguininae</taxon>
        <taxon>Ditylenchus</taxon>
    </lineage>
</organism>
<gene>
    <name evidence="1" type="ORF">DdX_15438</name>
</gene>
<name>A0AAD4R0U6_9BILA</name>